<comment type="caution">
    <text evidence="7">The sequence shown here is derived from an EMBL/GenBank/DDBJ whole genome shotgun (WGS) entry which is preliminary data.</text>
</comment>
<dbReference type="PROSITE" id="PS00397">
    <property type="entry name" value="RECOMBINASES_1"/>
    <property type="match status" value="1"/>
</dbReference>
<dbReference type="PROSITE" id="PS51737">
    <property type="entry name" value="RECOMBINASE_DNA_BIND"/>
    <property type="match status" value="1"/>
</dbReference>
<dbReference type="Gene3D" id="3.90.1750.20">
    <property type="entry name" value="Putative Large Serine Recombinase, Chain B, Domain 2"/>
    <property type="match status" value="1"/>
</dbReference>
<keyword evidence="3" id="KW-0233">DNA recombination</keyword>
<dbReference type="InterPro" id="IPR036162">
    <property type="entry name" value="Resolvase-like_N_sf"/>
</dbReference>
<feature type="domain" description="Recombinase" evidence="6">
    <location>
        <begin position="167"/>
        <end position="281"/>
    </location>
</feature>
<dbReference type="PANTHER" id="PTHR30461:SF2">
    <property type="entry name" value="SERINE RECOMBINASE PINE-RELATED"/>
    <property type="match status" value="1"/>
</dbReference>
<dbReference type="SUPFAM" id="SSF53041">
    <property type="entry name" value="Resolvase-like"/>
    <property type="match status" value="1"/>
</dbReference>
<dbReference type="CDD" id="cd03768">
    <property type="entry name" value="SR_ResInv"/>
    <property type="match status" value="1"/>
</dbReference>
<dbReference type="PANTHER" id="PTHR30461">
    <property type="entry name" value="DNA-INVERTASE FROM LAMBDOID PROPHAGE"/>
    <property type="match status" value="1"/>
</dbReference>
<sequence>MLDTSRPAIGCTRIYLRVSTNSQATEGFSLAAQRERALAWCTAEGISDSEIYTDAGLSGTRNDRPGLNALLSDLRRDDLVVVYALSRLGRGGIIQTLGIVKEIEAKGGRLVSLTEHIDTGTIPGRLVLNMLASISEMEVEITRERTHAGRQQAASQGVFPHAAKGLPMGYTRGEGGRIVTDDRADVVRLVFQLAAGGKSFLHVADELNKRGVLTVQGGPWVDTQVGRVIRNEVYHTGSYQYRARTHPDEPARWQPIPVPPLLSEAEWQAAQRTRTHNHAHRDEARFPLTGHLRCLCGARLHGRSNTAQDRLRNRAEPRLWYLCSPKGRGTPTCPANGKGAHYWRAEVVEASARASLEWVLRHPEALQRLAQSGTQQTDPGAAERAELEAQRGRLIELHLEGLIDRAEFISRRDALSVRIQALKPRPLPVQNLPELSAYADAVPLLSPADYVGLLRDFAVEFAGQEDGTVAVVRLSVPHFLGSEDGQ</sequence>
<dbReference type="Proteomes" id="UP001589733">
    <property type="component" value="Unassembled WGS sequence"/>
</dbReference>
<evidence type="ECO:0000256" key="3">
    <source>
        <dbReference type="ARBA" id="ARBA00023172"/>
    </source>
</evidence>
<dbReference type="Pfam" id="PF00239">
    <property type="entry name" value="Resolvase"/>
    <property type="match status" value="1"/>
</dbReference>
<dbReference type="InterPro" id="IPR011109">
    <property type="entry name" value="DNA_bind_recombinase_dom"/>
</dbReference>
<reference evidence="7 8" key="1">
    <citation type="submission" date="2024-09" db="EMBL/GenBank/DDBJ databases">
        <authorList>
            <person name="Sun Q."/>
            <person name="Mori K."/>
        </authorList>
    </citation>
    <scope>NUCLEOTIDE SEQUENCE [LARGE SCALE GENOMIC DNA]</scope>
    <source>
        <strain evidence="7 8">JCM 13503</strain>
    </source>
</reference>
<keyword evidence="1" id="KW-0229">DNA integration</keyword>
<dbReference type="SMART" id="SM00857">
    <property type="entry name" value="Resolvase"/>
    <property type="match status" value="1"/>
</dbReference>
<proteinExistence type="predicted"/>
<feature type="domain" description="Resolvase/invertase-type recombinase catalytic" evidence="5">
    <location>
        <begin position="11"/>
        <end position="157"/>
    </location>
</feature>
<organism evidence="7 8">
    <name type="scientific">Deinococcus oregonensis</name>
    <dbReference type="NCBI Taxonomy" id="1805970"/>
    <lineage>
        <taxon>Bacteria</taxon>
        <taxon>Thermotogati</taxon>
        <taxon>Deinococcota</taxon>
        <taxon>Deinococci</taxon>
        <taxon>Deinococcales</taxon>
        <taxon>Deinococcaceae</taxon>
        <taxon>Deinococcus</taxon>
    </lineage>
</organism>
<dbReference type="EMBL" id="JBHLYR010000013">
    <property type="protein sequence ID" value="MFB9991270.1"/>
    <property type="molecule type" value="Genomic_DNA"/>
</dbReference>
<dbReference type="PROSITE" id="PS51736">
    <property type="entry name" value="RECOMBINASES_3"/>
    <property type="match status" value="1"/>
</dbReference>
<evidence type="ECO:0000256" key="1">
    <source>
        <dbReference type="ARBA" id="ARBA00022908"/>
    </source>
</evidence>
<name>A0ABV6AV07_9DEIO</name>
<evidence type="ECO:0000313" key="8">
    <source>
        <dbReference type="Proteomes" id="UP001589733"/>
    </source>
</evidence>
<dbReference type="InterPro" id="IPR050639">
    <property type="entry name" value="SSR_resolvase"/>
</dbReference>
<dbReference type="InterPro" id="IPR006119">
    <property type="entry name" value="Resolv_N"/>
</dbReference>
<evidence type="ECO:0000313" key="7">
    <source>
        <dbReference type="EMBL" id="MFB9991270.1"/>
    </source>
</evidence>
<dbReference type="InterPro" id="IPR006118">
    <property type="entry name" value="Recombinase_CS"/>
</dbReference>
<dbReference type="Pfam" id="PF07508">
    <property type="entry name" value="Recombinase"/>
    <property type="match status" value="1"/>
</dbReference>
<evidence type="ECO:0000259" key="6">
    <source>
        <dbReference type="PROSITE" id="PS51737"/>
    </source>
</evidence>
<dbReference type="Gene3D" id="3.40.50.1390">
    <property type="entry name" value="Resolvase, N-terminal catalytic domain"/>
    <property type="match status" value="1"/>
</dbReference>
<dbReference type="RefSeq" id="WP_380006030.1">
    <property type="nucleotide sequence ID" value="NZ_JBHLYR010000013.1"/>
</dbReference>
<evidence type="ECO:0000256" key="4">
    <source>
        <dbReference type="PROSITE-ProRule" id="PRU10137"/>
    </source>
</evidence>
<keyword evidence="8" id="KW-1185">Reference proteome</keyword>
<accession>A0ABV6AV07</accession>
<protein>
    <submittedName>
        <fullName evidence="7">Recombinase family protein</fullName>
    </submittedName>
</protein>
<keyword evidence="2" id="KW-0238">DNA-binding</keyword>
<evidence type="ECO:0000256" key="2">
    <source>
        <dbReference type="ARBA" id="ARBA00023125"/>
    </source>
</evidence>
<evidence type="ECO:0000259" key="5">
    <source>
        <dbReference type="PROSITE" id="PS51736"/>
    </source>
</evidence>
<gene>
    <name evidence="7" type="ORF">ACFFLM_04655</name>
</gene>
<dbReference type="InterPro" id="IPR038109">
    <property type="entry name" value="DNA_bind_recomb_sf"/>
</dbReference>
<feature type="active site" description="O-(5'-phospho-DNA)-serine intermediate" evidence="4">
    <location>
        <position position="19"/>
    </location>
</feature>